<reference evidence="1 2" key="1">
    <citation type="submission" date="2023-05" db="EMBL/GenBank/DDBJ databases">
        <title>B98-5 Cell Line De Novo Hybrid Assembly: An Optical Mapping Approach.</title>
        <authorList>
            <person name="Kananen K."/>
            <person name="Auerbach J.A."/>
            <person name="Kautto E."/>
            <person name="Blachly J.S."/>
        </authorList>
    </citation>
    <scope>NUCLEOTIDE SEQUENCE [LARGE SCALE GENOMIC DNA]</scope>
    <source>
        <strain evidence="1">B95-8</strain>
        <tissue evidence="1">Cell line</tissue>
    </source>
</reference>
<organism evidence="1 2">
    <name type="scientific">Saguinus oedipus</name>
    <name type="common">Cotton-top tamarin</name>
    <name type="synonym">Oedipomidas oedipus</name>
    <dbReference type="NCBI Taxonomy" id="9490"/>
    <lineage>
        <taxon>Eukaryota</taxon>
        <taxon>Metazoa</taxon>
        <taxon>Chordata</taxon>
        <taxon>Craniata</taxon>
        <taxon>Vertebrata</taxon>
        <taxon>Euteleostomi</taxon>
        <taxon>Mammalia</taxon>
        <taxon>Eutheria</taxon>
        <taxon>Euarchontoglires</taxon>
        <taxon>Primates</taxon>
        <taxon>Haplorrhini</taxon>
        <taxon>Platyrrhini</taxon>
        <taxon>Cebidae</taxon>
        <taxon>Callitrichinae</taxon>
        <taxon>Saguinus</taxon>
    </lineage>
</organism>
<keyword evidence="2" id="KW-1185">Reference proteome</keyword>
<evidence type="ECO:0000313" key="2">
    <source>
        <dbReference type="Proteomes" id="UP001266305"/>
    </source>
</evidence>
<accession>A0ABQ9WK27</accession>
<sequence>RETRLEALIFPWNHGNPYFPARNPPSDVSFGPGRQGVEEVKDAGGECPHLVLERMQYSHTQPGN</sequence>
<feature type="non-terminal residue" evidence="1">
    <location>
        <position position="1"/>
    </location>
</feature>
<comment type="caution">
    <text evidence="1">The sequence shown here is derived from an EMBL/GenBank/DDBJ whole genome shotgun (WGS) entry which is preliminary data.</text>
</comment>
<name>A0ABQ9WK27_SAGOE</name>
<gene>
    <name evidence="1" type="ORF">P7K49_002459</name>
</gene>
<dbReference type="EMBL" id="JASSZA010000001">
    <property type="protein sequence ID" value="KAK2121073.1"/>
    <property type="molecule type" value="Genomic_DNA"/>
</dbReference>
<proteinExistence type="predicted"/>
<evidence type="ECO:0000313" key="1">
    <source>
        <dbReference type="EMBL" id="KAK2121073.1"/>
    </source>
</evidence>
<dbReference type="Proteomes" id="UP001266305">
    <property type="component" value="Unassembled WGS sequence"/>
</dbReference>
<protein>
    <submittedName>
        <fullName evidence="1">Uncharacterized protein</fullName>
    </submittedName>
</protein>